<dbReference type="PROSITE" id="PS00108">
    <property type="entry name" value="PROTEIN_KINASE_ST"/>
    <property type="match status" value="1"/>
</dbReference>
<dbReference type="EC" id="2.7.11.1" evidence="1"/>
<sequence length="599" mass="63383">MEVTRFGHYELLELLGRGGMGQVFRAHDTVTDRVVALKVLPAHVVGDPVFQERFRREAHAAAGLSDPHVVPIHGYGEIDGQLYLDMRLIDGEDLGSALAAAGGPFPPERAVKIVEQVASALESAHSVGLVHRDVKPSNIFLAARDFVYLIDFGIARTTSQTGLTSAGSTLGTMAYMAPERFKTGRSDPRSDIYALTCVLHECLTGRRPYTGESLEQQLAGHLMTPPPLPSAVNPALPTGFDAVIAKGMAKKPDDRYQSALELADAARAVLGGPSSLGKRRPRHARPPRRFRNLAVACAGLALVLVAGFVVVQVRDTGGDTPASGSTKPSGSPTTTTAPPPFLSDPSAIAATVPAAIRSAGKLVVGVNEPYAPAEFMDSDGAMVGFDIDLMDAIARVLNLPVEYRETAFESILPSVQAGAYDVGLSSFTDTKEREQTVDFVTYFQAGTLWAQRPGTPVNPNNACGRKVGVKSRTIQDTEELPTKNKACLAVGAAPIDTVEFFSQDEAVDALVSGKVDAISSDSPVTGYAISQSKGALEAAGEIFDAAPYGLPVAKGSPLAESLRQAVMLVIKSGEYRTIMEKWGVEAGMITAPVINGAYN</sequence>
<feature type="transmembrane region" description="Helical" evidence="9">
    <location>
        <begin position="290"/>
        <end position="311"/>
    </location>
</feature>
<dbReference type="SUPFAM" id="SSF53850">
    <property type="entry name" value="Periplasmic binding protein-like II"/>
    <property type="match status" value="1"/>
</dbReference>
<feature type="domain" description="Protein kinase" evidence="10">
    <location>
        <begin position="9"/>
        <end position="270"/>
    </location>
</feature>
<dbReference type="RefSeq" id="WP_264067577.1">
    <property type="nucleotide sequence ID" value="NZ_JACKTY010000028.1"/>
</dbReference>
<feature type="region of interest" description="Disordered" evidence="8">
    <location>
        <begin position="317"/>
        <end position="343"/>
    </location>
</feature>
<keyword evidence="3" id="KW-0808">Transferase</keyword>
<evidence type="ECO:0000259" key="10">
    <source>
        <dbReference type="PROSITE" id="PS50011"/>
    </source>
</evidence>
<evidence type="ECO:0000256" key="2">
    <source>
        <dbReference type="ARBA" id="ARBA00022527"/>
    </source>
</evidence>
<organism evidence="11 12">
    <name type="scientific">Mycolicibacterium komossense</name>
    <dbReference type="NCBI Taxonomy" id="1779"/>
    <lineage>
        <taxon>Bacteria</taxon>
        <taxon>Bacillati</taxon>
        <taxon>Actinomycetota</taxon>
        <taxon>Actinomycetes</taxon>
        <taxon>Mycobacteriales</taxon>
        <taxon>Mycobacteriaceae</taxon>
        <taxon>Mycolicibacterium</taxon>
    </lineage>
</organism>
<evidence type="ECO:0000256" key="7">
    <source>
        <dbReference type="PROSITE-ProRule" id="PRU10141"/>
    </source>
</evidence>
<dbReference type="Gene3D" id="3.30.200.20">
    <property type="entry name" value="Phosphorylase Kinase, domain 1"/>
    <property type="match status" value="1"/>
</dbReference>
<reference evidence="11 12" key="1">
    <citation type="journal article" date="2022" name="BMC Genomics">
        <title>Comparative genome analysis of mycobacteria focusing on tRNA and non-coding RNA.</title>
        <authorList>
            <person name="Behra P.R.K."/>
            <person name="Pettersson B.M.F."/>
            <person name="Ramesh M."/>
            <person name="Das S."/>
            <person name="Dasgupta S."/>
            <person name="Kirsebom L.A."/>
        </authorList>
    </citation>
    <scope>NUCLEOTIDE SEQUENCE [LARGE SCALE GENOMIC DNA]</scope>
    <source>
        <strain evidence="11 12">DSM 44078</strain>
    </source>
</reference>
<dbReference type="SMART" id="SM00220">
    <property type="entry name" value="S_TKc"/>
    <property type="match status" value="1"/>
</dbReference>
<dbReference type="CDD" id="cd01004">
    <property type="entry name" value="PBP2_MidA_like"/>
    <property type="match status" value="1"/>
</dbReference>
<dbReference type="PROSITE" id="PS50011">
    <property type="entry name" value="PROTEIN_KINASE_DOM"/>
    <property type="match status" value="1"/>
</dbReference>
<evidence type="ECO:0000313" key="11">
    <source>
        <dbReference type="EMBL" id="MCV7226703.1"/>
    </source>
</evidence>
<proteinExistence type="predicted"/>
<dbReference type="PANTHER" id="PTHR43289">
    <property type="entry name" value="MITOGEN-ACTIVATED PROTEIN KINASE KINASE KINASE 20-RELATED"/>
    <property type="match status" value="1"/>
</dbReference>
<name>A0ABT3CB50_9MYCO</name>
<comment type="caution">
    <text evidence="11">The sequence shown here is derived from an EMBL/GenBank/DDBJ whole genome shotgun (WGS) entry which is preliminary data.</text>
</comment>
<dbReference type="SUPFAM" id="SSF56112">
    <property type="entry name" value="Protein kinase-like (PK-like)"/>
    <property type="match status" value="1"/>
</dbReference>
<dbReference type="InterPro" id="IPR001638">
    <property type="entry name" value="Solute-binding_3/MltF_N"/>
</dbReference>
<dbReference type="SMART" id="SM00062">
    <property type="entry name" value="PBPb"/>
    <property type="match status" value="1"/>
</dbReference>
<keyword evidence="4 7" id="KW-0547">Nucleotide-binding</keyword>
<evidence type="ECO:0000256" key="6">
    <source>
        <dbReference type="ARBA" id="ARBA00022840"/>
    </source>
</evidence>
<dbReference type="Pfam" id="PF00069">
    <property type="entry name" value="Pkinase"/>
    <property type="match status" value="1"/>
</dbReference>
<dbReference type="PANTHER" id="PTHR43289:SF6">
    <property type="entry name" value="SERINE_THREONINE-PROTEIN KINASE NEKL-3"/>
    <property type="match status" value="1"/>
</dbReference>
<evidence type="ECO:0000313" key="12">
    <source>
        <dbReference type="Proteomes" id="UP001526201"/>
    </source>
</evidence>
<feature type="binding site" evidence="7">
    <location>
        <position position="38"/>
    </location>
    <ligand>
        <name>ATP</name>
        <dbReference type="ChEBI" id="CHEBI:30616"/>
    </ligand>
</feature>
<keyword evidence="9" id="KW-1133">Transmembrane helix</keyword>
<dbReference type="Gene3D" id="1.10.510.10">
    <property type="entry name" value="Transferase(Phosphotransferase) domain 1"/>
    <property type="match status" value="1"/>
</dbReference>
<keyword evidence="6 7" id="KW-0067">ATP-binding</keyword>
<keyword evidence="5" id="KW-0418">Kinase</keyword>
<accession>A0ABT3CB50</accession>
<evidence type="ECO:0000256" key="1">
    <source>
        <dbReference type="ARBA" id="ARBA00012513"/>
    </source>
</evidence>
<dbReference type="PROSITE" id="PS00107">
    <property type="entry name" value="PROTEIN_KINASE_ATP"/>
    <property type="match status" value="1"/>
</dbReference>
<dbReference type="EMBL" id="JACKTY010000028">
    <property type="protein sequence ID" value="MCV7226703.1"/>
    <property type="molecule type" value="Genomic_DNA"/>
</dbReference>
<dbReference type="InterPro" id="IPR011009">
    <property type="entry name" value="Kinase-like_dom_sf"/>
</dbReference>
<dbReference type="Gene3D" id="3.40.190.10">
    <property type="entry name" value="Periplasmic binding protein-like II"/>
    <property type="match status" value="2"/>
</dbReference>
<keyword evidence="9" id="KW-0812">Transmembrane</keyword>
<evidence type="ECO:0000256" key="5">
    <source>
        <dbReference type="ARBA" id="ARBA00022777"/>
    </source>
</evidence>
<feature type="compositionally biased region" description="Low complexity" evidence="8">
    <location>
        <begin position="320"/>
        <end position="336"/>
    </location>
</feature>
<dbReference type="InterPro" id="IPR000719">
    <property type="entry name" value="Prot_kinase_dom"/>
</dbReference>
<keyword evidence="9" id="KW-0472">Membrane</keyword>
<evidence type="ECO:0000256" key="9">
    <source>
        <dbReference type="SAM" id="Phobius"/>
    </source>
</evidence>
<dbReference type="Pfam" id="PF00497">
    <property type="entry name" value="SBP_bac_3"/>
    <property type="match status" value="1"/>
</dbReference>
<dbReference type="CDD" id="cd14014">
    <property type="entry name" value="STKc_PknB_like"/>
    <property type="match status" value="1"/>
</dbReference>
<keyword evidence="2" id="KW-0723">Serine/threonine-protein kinase</keyword>
<keyword evidence="12" id="KW-1185">Reference proteome</keyword>
<evidence type="ECO:0000256" key="4">
    <source>
        <dbReference type="ARBA" id="ARBA00022741"/>
    </source>
</evidence>
<gene>
    <name evidence="11" type="ORF">H7J73_11765</name>
</gene>
<evidence type="ECO:0000256" key="8">
    <source>
        <dbReference type="SAM" id="MobiDB-lite"/>
    </source>
</evidence>
<evidence type="ECO:0000256" key="3">
    <source>
        <dbReference type="ARBA" id="ARBA00022679"/>
    </source>
</evidence>
<dbReference type="InterPro" id="IPR017441">
    <property type="entry name" value="Protein_kinase_ATP_BS"/>
</dbReference>
<protein>
    <recommendedName>
        <fullName evidence="1">non-specific serine/threonine protein kinase</fullName>
        <ecNumber evidence="1">2.7.11.1</ecNumber>
    </recommendedName>
</protein>
<dbReference type="InterPro" id="IPR008271">
    <property type="entry name" value="Ser/Thr_kinase_AS"/>
</dbReference>
<dbReference type="Proteomes" id="UP001526201">
    <property type="component" value="Unassembled WGS sequence"/>
</dbReference>